<gene>
    <name evidence="1" type="ORF">HPB49_017945</name>
</gene>
<keyword evidence="2" id="KW-1185">Reference proteome</keyword>
<reference evidence="1" key="1">
    <citation type="submission" date="2020-05" db="EMBL/GenBank/DDBJ databases">
        <title>Large-scale comparative analyses of tick genomes elucidate their genetic diversity and vector capacities.</title>
        <authorList>
            <person name="Jia N."/>
            <person name="Wang J."/>
            <person name="Shi W."/>
            <person name="Du L."/>
            <person name="Sun Y."/>
            <person name="Zhan W."/>
            <person name="Jiang J."/>
            <person name="Wang Q."/>
            <person name="Zhang B."/>
            <person name="Ji P."/>
            <person name="Sakyi L.B."/>
            <person name="Cui X."/>
            <person name="Yuan T."/>
            <person name="Jiang B."/>
            <person name="Yang W."/>
            <person name="Lam T.T.-Y."/>
            <person name="Chang Q."/>
            <person name="Ding S."/>
            <person name="Wang X."/>
            <person name="Zhu J."/>
            <person name="Ruan X."/>
            <person name="Zhao L."/>
            <person name="Wei J."/>
            <person name="Que T."/>
            <person name="Du C."/>
            <person name="Cheng J."/>
            <person name="Dai P."/>
            <person name="Han X."/>
            <person name="Huang E."/>
            <person name="Gao Y."/>
            <person name="Liu J."/>
            <person name="Shao H."/>
            <person name="Ye R."/>
            <person name="Li L."/>
            <person name="Wei W."/>
            <person name="Wang X."/>
            <person name="Wang C."/>
            <person name="Yang T."/>
            <person name="Huo Q."/>
            <person name="Li W."/>
            <person name="Guo W."/>
            <person name="Chen H."/>
            <person name="Zhou L."/>
            <person name="Ni X."/>
            <person name="Tian J."/>
            <person name="Zhou Y."/>
            <person name="Sheng Y."/>
            <person name="Liu T."/>
            <person name="Pan Y."/>
            <person name="Xia L."/>
            <person name="Li J."/>
            <person name="Zhao F."/>
            <person name="Cao W."/>
        </authorList>
    </citation>
    <scope>NUCLEOTIDE SEQUENCE</scope>
    <source>
        <strain evidence="1">Dsil-2018</strain>
    </source>
</reference>
<dbReference type="Proteomes" id="UP000821865">
    <property type="component" value="Chromosome 3"/>
</dbReference>
<dbReference type="EMBL" id="CM023472">
    <property type="protein sequence ID" value="KAH7960224.1"/>
    <property type="molecule type" value="Genomic_DNA"/>
</dbReference>
<sequence length="557" mass="61822">MSRDTYEDIAQNLTDKMKRTITPANDGVFSKHCLGVVTAKGQIRAMKEENCKLSNEAFLGRIKELPQKQQEGALHMFKAAKRKNIRGMRYSKEWILECLIMRMKGPKLYEDMRRQKILVLPSKVTLQKYMRSYRTGFGFNAKVSLHPVKEALKMDGSNVTLQAMPGITTRHIQPNNFEKMRVTFAYQLFSDTVLNGLRLYRNDIEAICRSIQPVLTFFGMMRDLIEIMSSRFPAKALRPDSAAVDKLLSFLAYLVEWEVHAAGRGGFLSASTTVGLRVTIASVLSLLDYLSQQLEYKFIMTSRLSQDPLENFFGIARQASGCSTHPTPQQFLITVSCLSFYSLAKSVTNGNAEPGMLTALLGADAADGDEQNKQFLLDQLIANDDLCSAELAVNKLEKSAPDHVACISAKSDERLTFYVAGYVARKFLAKTSCDACKKVLLADKKELQNLRAAEFTQLKDNGGLLYPSGFLLRFIQNLENLFTGCFSAQELHHESIMDLSYSELEEGSGANGAAAPSKRASVQVSPVAAALPSLTTLRRLCSACFWHAPPAVSGTFG</sequence>
<name>A0ACB8D7I7_DERSI</name>
<evidence type="ECO:0000313" key="2">
    <source>
        <dbReference type="Proteomes" id="UP000821865"/>
    </source>
</evidence>
<accession>A0ACB8D7I7</accession>
<evidence type="ECO:0000313" key="1">
    <source>
        <dbReference type="EMBL" id="KAH7960224.1"/>
    </source>
</evidence>
<comment type="caution">
    <text evidence="1">The sequence shown here is derived from an EMBL/GenBank/DDBJ whole genome shotgun (WGS) entry which is preliminary data.</text>
</comment>
<protein>
    <submittedName>
        <fullName evidence="1">Uncharacterized protein</fullName>
    </submittedName>
</protein>
<proteinExistence type="predicted"/>
<organism evidence="1 2">
    <name type="scientific">Dermacentor silvarum</name>
    <name type="common">Tick</name>
    <dbReference type="NCBI Taxonomy" id="543639"/>
    <lineage>
        <taxon>Eukaryota</taxon>
        <taxon>Metazoa</taxon>
        <taxon>Ecdysozoa</taxon>
        <taxon>Arthropoda</taxon>
        <taxon>Chelicerata</taxon>
        <taxon>Arachnida</taxon>
        <taxon>Acari</taxon>
        <taxon>Parasitiformes</taxon>
        <taxon>Ixodida</taxon>
        <taxon>Ixodoidea</taxon>
        <taxon>Ixodidae</taxon>
        <taxon>Rhipicephalinae</taxon>
        <taxon>Dermacentor</taxon>
    </lineage>
</organism>